<reference evidence="1 2" key="1">
    <citation type="submission" date="2020-08" db="EMBL/GenBank/DDBJ databases">
        <title>Genomic Encyclopedia of Type Strains, Phase IV (KMG-IV): sequencing the most valuable type-strain genomes for metagenomic binning, comparative biology and taxonomic classification.</title>
        <authorList>
            <person name="Goeker M."/>
        </authorList>
    </citation>
    <scope>NUCLEOTIDE SEQUENCE [LARGE SCALE GENOMIC DNA]</scope>
    <source>
        <strain evidence="1 2">DSM 21769</strain>
    </source>
</reference>
<gene>
    <name evidence="1" type="ORF">HNR44_000826</name>
</gene>
<accession>A0A841PJ37</accession>
<dbReference type="Gene3D" id="1.10.287.760">
    <property type="entry name" value="YqgQ-like"/>
    <property type="match status" value="1"/>
</dbReference>
<proteinExistence type="predicted"/>
<sequence length="66" mass="7994">MNIKSVHDVRQLLLRFHSVIYTQDRLTDLILMEDELSMLQQSGLLEREDYYACKRILQVEQRKLEK</sequence>
<dbReference type="SUPFAM" id="SSF158379">
    <property type="entry name" value="YqgQ-like"/>
    <property type="match status" value="1"/>
</dbReference>
<protein>
    <submittedName>
        <fullName evidence="1">Uncharacterized protein YqgQ</fullName>
    </submittedName>
</protein>
<evidence type="ECO:0000313" key="1">
    <source>
        <dbReference type="EMBL" id="MBB6448877.1"/>
    </source>
</evidence>
<dbReference type="AlphaFoldDB" id="A0A841PJ37"/>
<organism evidence="1 2">
    <name type="scientific">Geomicrobium halophilum</name>
    <dbReference type="NCBI Taxonomy" id="549000"/>
    <lineage>
        <taxon>Bacteria</taxon>
        <taxon>Bacillati</taxon>
        <taxon>Bacillota</taxon>
        <taxon>Bacilli</taxon>
        <taxon>Bacillales</taxon>
        <taxon>Geomicrobium</taxon>
    </lineage>
</organism>
<dbReference type="RefSeq" id="WP_221434199.1">
    <property type="nucleotide sequence ID" value="NZ_JACHHJ010000001.1"/>
</dbReference>
<dbReference type="Pfam" id="PF06014">
    <property type="entry name" value="YqgQ-like"/>
    <property type="match status" value="1"/>
</dbReference>
<name>A0A841PJ37_9BACL</name>
<dbReference type="InterPro" id="IPR023164">
    <property type="entry name" value="YqgQ-like_sf"/>
</dbReference>
<dbReference type="EMBL" id="JACHHJ010000001">
    <property type="protein sequence ID" value="MBB6448877.1"/>
    <property type="molecule type" value="Genomic_DNA"/>
</dbReference>
<keyword evidence="2" id="KW-1185">Reference proteome</keyword>
<comment type="caution">
    <text evidence="1">The sequence shown here is derived from an EMBL/GenBank/DDBJ whole genome shotgun (WGS) entry which is preliminary data.</text>
</comment>
<dbReference type="InterPro" id="IPR009256">
    <property type="entry name" value="YqgQ-like"/>
</dbReference>
<evidence type="ECO:0000313" key="2">
    <source>
        <dbReference type="Proteomes" id="UP000568839"/>
    </source>
</evidence>
<dbReference type="Proteomes" id="UP000568839">
    <property type="component" value="Unassembled WGS sequence"/>
</dbReference>